<dbReference type="Proteomes" id="UP001197093">
    <property type="component" value="Unassembled WGS sequence"/>
</dbReference>
<evidence type="ECO:0000259" key="3">
    <source>
        <dbReference type="Pfam" id="PF04082"/>
    </source>
</evidence>
<evidence type="ECO:0000313" key="5">
    <source>
        <dbReference type="Proteomes" id="UP001197093"/>
    </source>
</evidence>
<name>A0AAD4EQ35_9PEZI</name>
<feature type="region of interest" description="Disordered" evidence="2">
    <location>
        <begin position="1"/>
        <end position="25"/>
    </location>
</feature>
<dbReference type="GO" id="GO:0003700">
    <property type="term" value="F:DNA-binding transcription factor activity"/>
    <property type="evidence" value="ECO:0007669"/>
    <property type="project" value="InterPro"/>
</dbReference>
<comment type="caution">
    <text evidence="4">The sequence shown here is derived from an EMBL/GenBank/DDBJ whole genome shotgun (WGS) entry which is preliminary data.</text>
</comment>
<proteinExistence type="predicted"/>
<accession>A0AAD4EQ35</accession>
<keyword evidence="1" id="KW-0539">Nucleus</keyword>
<feature type="domain" description="Xylanolytic transcriptional activator regulatory" evidence="3">
    <location>
        <begin position="47"/>
        <end position="205"/>
    </location>
</feature>
<dbReference type="PANTHER" id="PTHR46910:SF8">
    <property type="entry name" value="ZN(II)2CYS6 TRANSCRIPTION FACTOR (EUROFUNG)"/>
    <property type="match status" value="1"/>
</dbReference>
<feature type="region of interest" description="Disordered" evidence="2">
    <location>
        <begin position="542"/>
        <end position="561"/>
    </location>
</feature>
<sequence length="607" mass="67659">MAQPLDAIPASDSSGATASPRDHSHPVPVKEILAIDLPPADLVETLLDSYRDSFHWYLTVVHEPSLRTRLRPIVESGRASRQQRPLLLLALIVLVIGARCLPEAKREETFNGLSITKITAKLFEAAERWFSPSMNSITVDTVAYSFLLSMYYMWIRQTKAAFITMNTTIRAAKSIGLDRESSWGDICAVEREFRRRAWWATFPLDLEDLACQCPGFDSLEPREDGELRPVTLGSYNRYKAELYKIGVTIMRDVYFTRHRETDTLHGLIRRLHQRLWRWEQSIPPELRVESHPPVDADTGPDRPRRAIFAIQALTLRVSYDSMQMLLFRPLVSRSSGIDSQGSVRGPFSISSTTSTNSEKLSRLLQTAQHQCWTSATRTSRITQRPDLLDSFLFTVPAIHAGVHAFAAGVVLALLALSDPLSARGQESKRDLARIIRIPKTTKLRSHVWSQMTEVLTDLLRVVVAEETAALLSGSGRLDLDEAPPRLDTLGAPTVQYHEAPEAEACVDSQRDSLQDELARTCGQVPTAPIARAATAGRAVDDLPTPGAQSDGTVTSLQPTADAPDINTTAGMEELWNPYQVAYPLDFMLGMDQAWFWDTAPPYSLKEG</sequence>
<gene>
    <name evidence="4" type="ORF">NEMBOFW57_010001</name>
</gene>
<dbReference type="GO" id="GO:0006351">
    <property type="term" value="P:DNA-templated transcription"/>
    <property type="evidence" value="ECO:0007669"/>
    <property type="project" value="InterPro"/>
</dbReference>
<evidence type="ECO:0000256" key="2">
    <source>
        <dbReference type="SAM" id="MobiDB-lite"/>
    </source>
</evidence>
<evidence type="ECO:0000313" key="4">
    <source>
        <dbReference type="EMBL" id="KAG7285374.1"/>
    </source>
</evidence>
<dbReference type="Pfam" id="PF04082">
    <property type="entry name" value="Fungal_trans"/>
    <property type="match status" value="1"/>
</dbReference>
<dbReference type="GO" id="GO:0008270">
    <property type="term" value="F:zinc ion binding"/>
    <property type="evidence" value="ECO:0007669"/>
    <property type="project" value="InterPro"/>
</dbReference>
<protein>
    <recommendedName>
        <fullName evidence="3">Xylanolytic transcriptional activator regulatory domain-containing protein</fullName>
    </recommendedName>
</protein>
<keyword evidence="5" id="KW-1185">Reference proteome</keyword>
<dbReference type="InterPro" id="IPR007219">
    <property type="entry name" value="XnlR_reg_dom"/>
</dbReference>
<dbReference type="PANTHER" id="PTHR46910">
    <property type="entry name" value="TRANSCRIPTION FACTOR PDR1"/>
    <property type="match status" value="1"/>
</dbReference>
<dbReference type="EMBL" id="JAHCVI010000005">
    <property type="protein sequence ID" value="KAG7285374.1"/>
    <property type="molecule type" value="Genomic_DNA"/>
</dbReference>
<reference evidence="4" key="1">
    <citation type="submission" date="2023-02" db="EMBL/GenBank/DDBJ databases">
        <authorList>
            <person name="Palmer J.M."/>
        </authorList>
    </citation>
    <scope>NUCLEOTIDE SEQUENCE</scope>
    <source>
        <strain evidence="4">FW57</strain>
    </source>
</reference>
<feature type="compositionally biased region" description="Polar residues" evidence="2">
    <location>
        <begin position="546"/>
        <end position="558"/>
    </location>
</feature>
<dbReference type="InterPro" id="IPR050987">
    <property type="entry name" value="AtrR-like"/>
</dbReference>
<dbReference type="CDD" id="cd12148">
    <property type="entry name" value="fungal_TF_MHR"/>
    <property type="match status" value="1"/>
</dbReference>
<evidence type="ECO:0000256" key="1">
    <source>
        <dbReference type="ARBA" id="ARBA00023242"/>
    </source>
</evidence>
<dbReference type="AlphaFoldDB" id="A0AAD4EQ35"/>
<dbReference type="GO" id="GO:0003677">
    <property type="term" value="F:DNA binding"/>
    <property type="evidence" value="ECO:0007669"/>
    <property type="project" value="InterPro"/>
</dbReference>
<organism evidence="4 5">
    <name type="scientific">Staphylotrichum longicolle</name>
    <dbReference type="NCBI Taxonomy" id="669026"/>
    <lineage>
        <taxon>Eukaryota</taxon>
        <taxon>Fungi</taxon>
        <taxon>Dikarya</taxon>
        <taxon>Ascomycota</taxon>
        <taxon>Pezizomycotina</taxon>
        <taxon>Sordariomycetes</taxon>
        <taxon>Sordariomycetidae</taxon>
        <taxon>Sordariales</taxon>
        <taxon>Chaetomiaceae</taxon>
        <taxon>Staphylotrichum</taxon>
    </lineage>
</organism>